<proteinExistence type="predicted"/>
<evidence type="ECO:0000313" key="1">
    <source>
        <dbReference type="EMBL" id="CAJ0593228.1"/>
    </source>
</evidence>
<keyword evidence="2" id="KW-1185">Reference proteome</keyword>
<organism evidence="1 2">
    <name type="scientific">Cylicocyclus nassatus</name>
    <name type="common">Nematode worm</name>
    <dbReference type="NCBI Taxonomy" id="53992"/>
    <lineage>
        <taxon>Eukaryota</taxon>
        <taxon>Metazoa</taxon>
        <taxon>Ecdysozoa</taxon>
        <taxon>Nematoda</taxon>
        <taxon>Chromadorea</taxon>
        <taxon>Rhabditida</taxon>
        <taxon>Rhabditina</taxon>
        <taxon>Rhabditomorpha</taxon>
        <taxon>Strongyloidea</taxon>
        <taxon>Strongylidae</taxon>
        <taxon>Cylicocyclus</taxon>
    </lineage>
</organism>
<dbReference type="EMBL" id="CATQJL010000112">
    <property type="protein sequence ID" value="CAJ0593228.1"/>
    <property type="molecule type" value="Genomic_DNA"/>
</dbReference>
<dbReference type="AlphaFoldDB" id="A0AA36GJV1"/>
<name>A0AA36GJV1_CYLNA</name>
<gene>
    <name evidence="1" type="ORF">CYNAS_LOCUS5211</name>
</gene>
<evidence type="ECO:0000313" key="2">
    <source>
        <dbReference type="Proteomes" id="UP001176961"/>
    </source>
</evidence>
<accession>A0AA36GJV1</accession>
<comment type="caution">
    <text evidence="1">The sequence shown here is derived from an EMBL/GenBank/DDBJ whole genome shotgun (WGS) entry which is preliminary data.</text>
</comment>
<reference evidence="1" key="1">
    <citation type="submission" date="2023-07" db="EMBL/GenBank/DDBJ databases">
        <authorList>
            <consortium name="CYATHOMIX"/>
        </authorList>
    </citation>
    <scope>NUCLEOTIDE SEQUENCE</scope>
    <source>
        <strain evidence="1">N/A</strain>
    </source>
</reference>
<sequence>MDLRIGILTKVARSFRHLSDILSEWKAIKSCYEQFQNGGRVITAWPPLIEKDETIWKNVVEMWTVLDETLANKGGPKQCITTANSKIKAGKVFCEKGTPEDCVYFYSAASVVANAKLLYNCIRKRVAKEVQLPELKPLPMRA</sequence>
<dbReference type="Proteomes" id="UP001176961">
    <property type="component" value="Unassembled WGS sequence"/>
</dbReference>
<protein>
    <submittedName>
        <fullName evidence="1">Uncharacterized protein</fullName>
    </submittedName>
</protein>